<dbReference type="InterPro" id="IPR045450">
    <property type="entry name" value="VMAP_C"/>
</dbReference>
<evidence type="ECO:0000313" key="4">
    <source>
        <dbReference type="Proteomes" id="UP000654471"/>
    </source>
</evidence>
<sequence>MGWFRAISGGCGAGTGDPADPRYRVVSVLDRADGKSAGAGVVLAPDHLLTCAHVVNDALGKGIFDAGRPEGAVLRVQLPGPSGPRVGEARVVHWIPPRRLDGVHGPPGQGELEWAGDLAVLRVTGPAAELWGPAGPDAPPGRSGAPAGPGAPEFRAMRAGQSVRAWHGSALTGTYADVRVQSCDGRVGYMDGALSGMAIGPGYSGGPLWSDADGAVVGLVAACVLPPVDPVSGRPLPYEARHITRRSWGIPWQRIEQELRRAGAGALLEGPVRDDDPAEAVLADLLANAFPTQMFRADYAKAVAERCGLGHPADGSAPTPEEFARVLVTEERALAALTEVLRSRDPATVATLLATGRMSPVPRLLSPREHERLLALLDAVPAPVAEQLPEAVRAALPLVAELPCEAARFGELLERVEQLTGDSRSGPDELRVPGLLRAMEFAAVLCPAPERARLRLWADGVATRLGIPASALRERRADADEWALGRRRRTAPPRLLVHLVSAGADAFRLRMWSDDGTGPHRTATATDRPYSAAQTAEAVLQVLERLCRSAPEGSRPVVEVLVDRDSLELPVDEWEFADPDGLIPGVLGAEYALVVHCPELLRHNERFLSDWRHRWEQLDCADPLAISGPSTGVREVYGKLLDRRDAARVSVEVPERVRTEVVQVCLAMGVPVVLWDRGADRDASQAVRQVADAPARALPEQIRSYRAKTLHQPADHPGRPVLAWADPDRAVPELQLAEPTETI</sequence>
<proteinExistence type="predicted"/>
<dbReference type="Pfam" id="PF13365">
    <property type="entry name" value="Trypsin_2"/>
    <property type="match status" value="1"/>
</dbReference>
<feature type="region of interest" description="Disordered" evidence="1">
    <location>
        <begin position="132"/>
        <end position="152"/>
    </location>
</feature>
<feature type="domain" description="vWA-MoxR associated protein C-terminal" evidence="2">
    <location>
        <begin position="505"/>
        <end position="727"/>
    </location>
</feature>
<reference evidence="4" key="1">
    <citation type="journal article" date="2019" name="Int. J. Syst. Evol. Microbiol.">
        <title>The Global Catalogue of Microorganisms (GCM) 10K type strain sequencing project: providing services to taxonomists for standard genome sequencing and annotation.</title>
        <authorList>
            <consortium name="The Broad Institute Genomics Platform"/>
            <consortium name="The Broad Institute Genome Sequencing Center for Infectious Disease"/>
            <person name="Wu L."/>
            <person name="Ma J."/>
        </authorList>
    </citation>
    <scope>NUCLEOTIDE SEQUENCE [LARGE SCALE GENOMIC DNA]</scope>
    <source>
        <strain evidence="4">JCM 3399</strain>
    </source>
</reference>
<dbReference type="Proteomes" id="UP000654471">
    <property type="component" value="Unassembled WGS sequence"/>
</dbReference>
<evidence type="ECO:0000313" key="3">
    <source>
        <dbReference type="EMBL" id="GGU70018.1"/>
    </source>
</evidence>
<protein>
    <recommendedName>
        <fullName evidence="2">vWA-MoxR associated protein C-terminal domain-containing protein</fullName>
    </recommendedName>
</protein>
<dbReference type="Pfam" id="PF20028">
    <property type="entry name" value="VMAP-C"/>
    <property type="match status" value="1"/>
</dbReference>
<organism evidence="3 4">
    <name type="scientific">Streptomyces albospinus</name>
    <dbReference type="NCBI Taxonomy" id="285515"/>
    <lineage>
        <taxon>Bacteria</taxon>
        <taxon>Bacillati</taxon>
        <taxon>Actinomycetota</taxon>
        <taxon>Actinomycetes</taxon>
        <taxon>Kitasatosporales</taxon>
        <taxon>Streptomycetaceae</taxon>
        <taxon>Streptomyces</taxon>
    </lineage>
</organism>
<dbReference type="InterPro" id="IPR009003">
    <property type="entry name" value="Peptidase_S1_PA"/>
</dbReference>
<evidence type="ECO:0000256" key="1">
    <source>
        <dbReference type="SAM" id="MobiDB-lite"/>
    </source>
</evidence>
<dbReference type="SUPFAM" id="SSF50494">
    <property type="entry name" value="Trypsin-like serine proteases"/>
    <property type="match status" value="1"/>
</dbReference>
<evidence type="ECO:0000259" key="2">
    <source>
        <dbReference type="Pfam" id="PF20028"/>
    </source>
</evidence>
<comment type="caution">
    <text evidence="3">The sequence shown here is derived from an EMBL/GenBank/DDBJ whole genome shotgun (WGS) entry which is preliminary data.</text>
</comment>
<accession>A0ABQ2V5H8</accession>
<keyword evidence="4" id="KW-1185">Reference proteome</keyword>
<name>A0ABQ2V5H8_9ACTN</name>
<gene>
    <name evidence="3" type="ORF">GCM10010211_39540</name>
</gene>
<dbReference type="EMBL" id="BMRP01000013">
    <property type="protein sequence ID" value="GGU70018.1"/>
    <property type="molecule type" value="Genomic_DNA"/>
</dbReference>
<dbReference type="Gene3D" id="2.40.10.120">
    <property type="match status" value="1"/>
</dbReference>